<dbReference type="Pfam" id="PF01370">
    <property type="entry name" value="Epimerase"/>
    <property type="match status" value="1"/>
</dbReference>
<protein>
    <submittedName>
        <fullName evidence="4">NAD(P)-binding protein</fullName>
    </submittedName>
</protein>
<keyword evidence="1" id="KW-0560">Oxidoreductase</keyword>
<evidence type="ECO:0000313" key="4">
    <source>
        <dbReference type="EMBL" id="KAF2197631.1"/>
    </source>
</evidence>
<dbReference type="GO" id="GO:0016616">
    <property type="term" value="F:oxidoreductase activity, acting on the CH-OH group of donors, NAD or NADP as acceptor"/>
    <property type="evidence" value="ECO:0007669"/>
    <property type="project" value="TreeGrafter"/>
</dbReference>
<name>A0A9P4MNX8_9PLEO</name>
<dbReference type="InterPro" id="IPR001509">
    <property type="entry name" value="Epimerase_deHydtase"/>
</dbReference>
<dbReference type="PANTHER" id="PTHR10366">
    <property type="entry name" value="NAD DEPENDENT EPIMERASE/DEHYDRATASE"/>
    <property type="match status" value="1"/>
</dbReference>
<evidence type="ECO:0000256" key="2">
    <source>
        <dbReference type="ARBA" id="ARBA00023445"/>
    </source>
</evidence>
<organism evidence="4 5">
    <name type="scientific">Delitschia confertaspora ATCC 74209</name>
    <dbReference type="NCBI Taxonomy" id="1513339"/>
    <lineage>
        <taxon>Eukaryota</taxon>
        <taxon>Fungi</taxon>
        <taxon>Dikarya</taxon>
        <taxon>Ascomycota</taxon>
        <taxon>Pezizomycotina</taxon>
        <taxon>Dothideomycetes</taxon>
        <taxon>Pleosporomycetidae</taxon>
        <taxon>Pleosporales</taxon>
        <taxon>Delitschiaceae</taxon>
        <taxon>Delitschia</taxon>
    </lineage>
</organism>
<comment type="similarity">
    <text evidence="2">Belongs to the NAD(P)-dependent epimerase/dehydratase family. Dihydroflavonol-4-reductase subfamily.</text>
</comment>
<accession>A0A9P4MNX8</accession>
<dbReference type="Gene3D" id="3.40.50.720">
    <property type="entry name" value="NAD(P)-binding Rossmann-like Domain"/>
    <property type="match status" value="1"/>
</dbReference>
<dbReference type="Proteomes" id="UP000799536">
    <property type="component" value="Unassembled WGS sequence"/>
</dbReference>
<dbReference type="AlphaFoldDB" id="A0A9P4MNX8"/>
<sequence length="360" mass="39591">MPTIPEGGLILITGANGFVAGVTIQSFIGRGYSVRGTVRSAEKHQWMLAHYGPKFSLFQVSDMAVHDAFDEAVKGVDGIAHLASNVEFAADPHAVITPTVNGLTNILEAAAKEPKVKSVVFTSSQGACITLVPGQPYFIGKDTWNISSIEKAWTKNPEPGMQHLINVYCASKTQAEKIGFEWVNEHKPHFTFNTVVPNCNFGIVASPQNTGFNTSAGLLKSIFHGSPMAPNVISAQFYVDVEDTALLHMAALTQPDVQNERLFAFAAKFTWNEILYIFRKLYPERTFLKDVQEPPADVGTISGEVHDRAEELLRRFGKNGFTSLERALEKATEQIVATEEVQLPETLIDRMEAHMKAQAQ</sequence>
<feature type="domain" description="NAD-dependent epimerase/dehydratase" evidence="3">
    <location>
        <begin position="10"/>
        <end position="187"/>
    </location>
</feature>
<comment type="caution">
    <text evidence="4">The sequence shown here is derived from an EMBL/GenBank/DDBJ whole genome shotgun (WGS) entry which is preliminary data.</text>
</comment>
<dbReference type="InterPro" id="IPR036291">
    <property type="entry name" value="NAD(P)-bd_dom_sf"/>
</dbReference>
<dbReference type="OrthoDB" id="2735536at2759"/>
<evidence type="ECO:0000259" key="3">
    <source>
        <dbReference type="Pfam" id="PF01370"/>
    </source>
</evidence>
<gene>
    <name evidence="4" type="ORF">GQ43DRAFT_434981</name>
</gene>
<proteinExistence type="inferred from homology"/>
<dbReference type="SUPFAM" id="SSF51735">
    <property type="entry name" value="NAD(P)-binding Rossmann-fold domains"/>
    <property type="match status" value="1"/>
</dbReference>
<evidence type="ECO:0000256" key="1">
    <source>
        <dbReference type="ARBA" id="ARBA00023002"/>
    </source>
</evidence>
<reference evidence="4" key="1">
    <citation type="journal article" date="2020" name="Stud. Mycol.">
        <title>101 Dothideomycetes genomes: a test case for predicting lifestyles and emergence of pathogens.</title>
        <authorList>
            <person name="Haridas S."/>
            <person name="Albert R."/>
            <person name="Binder M."/>
            <person name="Bloem J."/>
            <person name="Labutti K."/>
            <person name="Salamov A."/>
            <person name="Andreopoulos B."/>
            <person name="Baker S."/>
            <person name="Barry K."/>
            <person name="Bills G."/>
            <person name="Bluhm B."/>
            <person name="Cannon C."/>
            <person name="Castanera R."/>
            <person name="Culley D."/>
            <person name="Daum C."/>
            <person name="Ezra D."/>
            <person name="Gonzalez J."/>
            <person name="Henrissat B."/>
            <person name="Kuo A."/>
            <person name="Liang C."/>
            <person name="Lipzen A."/>
            <person name="Lutzoni F."/>
            <person name="Magnuson J."/>
            <person name="Mondo S."/>
            <person name="Nolan M."/>
            <person name="Ohm R."/>
            <person name="Pangilinan J."/>
            <person name="Park H.-J."/>
            <person name="Ramirez L."/>
            <person name="Alfaro M."/>
            <person name="Sun H."/>
            <person name="Tritt A."/>
            <person name="Yoshinaga Y."/>
            <person name="Zwiers L.-H."/>
            <person name="Turgeon B."/>
            <person name="Goodwin S."/>
            <person name="Spatafora J."/>
            <person name="Crous P."/>
            <person name="Grigoriev I."/>
        </authorList>
    </citation>
    <scope>NUCLEOTIDE SEQUENCE</scope>
    <source>
        <strain evidence="4">ATCC 74209</strain>
    </source>
</reference>
<dbReference type="PANTHER" id="PTHR10366:SF562">
    <property type="entry name" value="ALDEHYDE REDUCTASE II (AFU_ORTHOLOGUE AFUA_1G11360)"/>
    <property type="match status" value="1"/>
</dbReference>
<dbReference type="InterPro" id="IPR050425">
    <property type="entry name" value="NAD(P)_dehydrat-like"/>
</dbReference>
<evidence type="ECO:0000313" key="5">
    <source>
        <dbReference type="Proteomes" id="UP000799536"/>
    </source>
</evidence>
<keyword evidence="5" id="KW-1185">Reference proteome</keyword>
<dbReference type="EMBL" id="ML994214">
    <property type="protein sequence ID" value="KAF2197631.1"/>
    <property type="molecule type" value="Genomic_DNA"/>
</dbReference>